<feature type="non-terminal residue" evidence="2">
    <location>
        <position position="326"/>
    </location>
</feature>
<accession>A0A8H6R7V3</accession>
<dbReference type="PROSITE" id="PS50181">
    <property type="entry name" value="FBOX"/>
    <property type="match status" value="1"/>
</dbReference>
<dbReference type="InterPro" id="IPR001810">
    <property type="entry name" value="F-box_dom"/>
</dbReference>
<evidence type="ECO:0000313" key="3">
    <source>
        <dbReference type="Proteomes" id="UP000660729"/>
    </source>
</evidence>
<dbReference type="AlphaFoldDB" id="A0A8H6R7V3"/>
<name>A0A8H6R7V3_9PEZI</name>
<organism evidence="2 3">
    <name type="scientific">Pseudocercospora fuligena</name>
    <dbReference type="NCBI Taxonomy" id="685502"/>
    <lineage>
        <taxon>Eukaryota</taxon>
        <taxon>Fungi</taxon>
        <taxon>Dikarya</taxon>
        <taxon>Ascomycota</taxon>
        <taxon>Pezizomycotina</taxon>
        <taxon>Dothideomycetes</taxon>
        <taxon>Dothideomycetidae</taxon>
        <taxon>Mycosphaerellales</taxon>
        <taxon>Mycosphaerellaceae</taxon>
        <taxon>Pseudocercospora</taxon>
    </lineage>
</organism>
<sequence length="326" mass="36969">MFTQNCSHMTILEPTSTYQERPLPALRILVDTQAHHRIVLSSFSEDSREQVPAMTPEIDSDIESAADMSKQNTDFLHLPNELQLSVLSHLPAKDVQRARRVCKHICALVDEPSNAQLLYTRTCQREYARLQADVSFSMDYSSVGFLDALDRFCEMRGIWSNQNHMDAMLELFAHLWTSQHDRLDPSLCEPAPTPTVVVSIRLREFLRQKRWGIEQYKQISEGRTFTEAFLAPSAMSAIPKWPLTRLVHIDPNDATQSIPHTVALGVCGEAKLAKLLQIPELPAYCSGSFAYCVKLQKTYDLVKAACEKGRMSPADRARVIEDVFLF</sequence>
<reference evidence="2" key="1">
    <citation type="submission" date="2020-04" db="EMBL/GenBank/DDBJ databases">
        <title>Draft genome resource of the tomato pathogen Pseudocercospora fuligena.</title>
        <authorList>
            <person name="Zaccaron A."/>
        </authorList>
    </citation>
    <scope>NUCLEOTIDE SEQUENCE</scope>
    <source>
        <strain evidence="2">PF001</strain>
    </source>
</reference>
<dbReference type="SUPFAM" id="SSF81383">
    <property type="entry name" value="F-box domain"/>
    <property type="match status" value="1"/>
</dbReference>
<feature type="domain" description="F-box" evidence="1">
    <location>
        <begin position="72"/>
        <end position="122"/>
    </location>
</feature>
<dbReference type="Proteomes" id="UP000660729">
    <property type="component" value="Unassembled WGS sequence"/>
</dbReference>
<protein>
    <recommendedName>
        <fullName evidence="1">F-box domain-containing protein</fullName>
    </recommendedName>
</protein>
<keyword evidence="3" id="KW-1185">Reference proteome</keyword>
<dbReference type="Gene3D" id="1.20.1280.50">
    <property type="match status" value="1"/>
</dbReference>
<dbReference type="SMART" id="SM00256">
    <property type="entry name" value="FBOX"/>
    <property type="match status" value="1"/>
</dbReference>
<dbReference type="InterPro" id="IPR036047">
    <property type="entry name" value="F-box-like_dom_sf"/>
</dbReference>
<dbReference type="OrthoDB" id="3649935at2759"/>
<comment type="caution">
    <text evidence="2">The sequence shown here is derived from an EMBL/GenBank/DDBJ whole genome shotgun (WGS) entry which is preliminary data.</text>
</comment>
<gene>
    <name evidence="2" type="ORF">HII31_12680</name>
</gene>
<evidence type="ECO:0000259" key="1">
    <source>
        <dbReference type="PROSITE" id="PS50181"/>
    </source>
</evidence>
<evidence type="ECO:0000313" key="2">
    <source>
        <dbReference type="EMBL" id="KAF7185989.1"/>
    </source>
</evidence>
<dbReference type="EMBL" id="JABCIY010000280">
    <property type="protein sequence ID" value="KAF7185989.1"/>
    <property type="molecule type" value="Genomic_DNA"/>
</dbReference>
<dbReference type="Pfam" id="PF00646">
    <property type="entry name" value="F-box"/>
    <property type="match status" value="1"/>
</dbReference>
<proteinExistence type="predicted"/>